<keyword evidence="4 7" id="KW-1133">Transmembrane helix</keyword>
<dbReference type="InterPro" id="IPR036259">
    <property type="entry name" value="MFS_trans_sf"/>
</dbReference>
<dbReference type="CDD" id="cd06173">
    <property type="entry name" value="MFS_MefA_like"/>
    <property type="match status" value="1"/>
</dbReference>
<dbReference type="EMBL" id="QWFX01000013">
    <property type="protein sequence ID" value="RIJ28572.1"/>
    <property type="molecule type" value="Genomic_DNA"/>
</dbReference>
<comment type="caution">
    <text evidence="8">The sequence shown here is derived from an EMBL/GenBank/DDBJ whole genome shotgun (WGS) entry which is preliminary data.</text>
</comment>
<dbReference type="Pfam" id="PF07690">
    <property type="entry name" value="MFS_1"/>
    <property type="match status" value="2"/>
</dbReference>
<feature type="transmembrane region" description="Helical" evidence="7">
    <location>
        <begin position="157"/>
        <end position="177"/>
    </location>
</feature>
<keyword evidence="3 7" id="KW-0812">Transmembrane</keyword>
<protein>
    <submittedName>
        <fullName evidence="8">MFS transporter</fullName>
    </submittedName>
</protein>
<dbReference type="RefSeq" id="WP_119377107.1">
    <property type="nucleotide sequence ID" value="NZ_QWFX01000013.1"/>
</dbReference>
<organism evidence="8 9">
    <name type="scientific">Henriciella mobilis</name>
    <dbReference type="NCBI Taxonomy" id="2305467"/>
    <lineage>
        <taxon>Bacteria</taxon>
        <taxon>Pseudomonadati</taxon>
        <taxon>Pseudomonadota</taxon>
        <taxon>Alphaproteobacteria</taxon>
        <taxon>Hyphomonadales</taxon>
        <taxon>Hyphomonadaceae</taxon>
        <taxon>Henriciella</taxon>
    </lineage>
</organism>
<proteinExistence type="predicted"/>
<feature type="transmembrane region" description="Helical" evidence="7">
    <location>
        <begin position="243"/>
        <end position="265"/>
    </location>
</feature>
<evidence type="ECO:0000256" key="1">
    <source>
        <dbReference type="ARBA" id="ARBA00004651"/>
    </source>
</evidence>
<dbReference type="SUPFAM" id="SSF103473">
    <property type="entry name" value="MFS general substrate transporter"/>
    <property type="match status" value="1"/>
</dbReference>
<feature type="compositionally biased region" description="Acidic residues" evidence="6">
    <location>
        <begin position="10"/>
        <end position="20"/>
    </location>
</feature>
<gene>
    <name evidence="8" type="ORF">D1223_14465</name>
</gene>
<sequence>MTDDNRDAEPGEEDIDLDGLEDDRTVQIKSPVSGIDSATGAGTSLEFTARSLFARRTHRWVKSELPAYLLIQCSWYMAFGLQMVLFPYLITNRLGLDGTELGLANMALSGPSVIFLLLGGVIAERSRSKPLLMILHFAAALPAAGLAFVLATGNLAYGFMIIYGIAMGTVGAFMMPARDSVLNEVVDRRSRVGSGVTLQQGVAFATIAQFAAQIAGLIIGGYADKLTRMPDFLGGFSVGPIPSWELLTFQAIIVAMGTGFAIFLARGRSVRTGRSGLGAAFGDINEGFQVVLANPKLWAMTALMFGVGIFVIGSFLVVLPIINRDIYGLASDGIRDMFVTFWLGAFVSSVALSVFRHIKRQGRLLLTAQLLGSLAILIMLAKPPHWVFLSIVFAWGLAAGVSIAMSRSIVQDAAPKDQLARVLSIYQLGFMAGAPFGAALMGWLVDFFPDQPQRVAVVPALGMTILIIWMVIRTPIWNMKNVSPGRA</sequence>
<dbReference type="PANTHER" id="PTHR23513">
    <property type="entry name" value="INTEGRAL MEMBRANE EFFLUX PROTEIN-RELATED"/>
    <property type="match status" value="1"/>
</dbReference>
<dbReference type="InterPro" id="IPR011701">
    <property type="entry name" value="MFS"/>
</dbReference>
<dbReference type="AlphaFoldDB" id="A0A399RFJ0"/>
<reference evidence="8 9" key="1">
    <citation type="submission" date="2018-08" db="EMBL/GenBank/DDBJ databases">
        <title>Henriciella mobilis sp. nov., isolated from seawater.</title>
        <authorList>
            <person name="Cheng H."/>
            <person name="Wu Y.-H."/>
            <person name="Xu X.-W."/>
            <person name="Guo L.-L."/>
        </authorList>
    </citation>
    <scope>NUCLEOTIDE SEQUENCE [LARGE SCALE GENOMIC DNA]</scope>
    <source>
        <strain evidence="8 9">JN25</strain>
    </source>
</reference>
<feature type="transmembrane region" description="Helical" evidence="7">
    <location>
        <begin position="337"/>
        <end position="355"/>
    </location>
</feature>
<feature type="transmembrane region" description="Helical" evidence="7">
    <location>
        <begin position="130"/>
        <end position="151"/>
    </location>
</feature>
<evidence type="ECO:0000313" key="9">
    <source>
        <dbReference type="Proteomes" id="UP000266385"/>
    </source>
</evidence>
<evidence type="ECO:0000256" key="6">
    <source>
        <dbReference type="SAM" id="MobiDB-lite"/>
    </source>
</evidence>
<feature type="transmembrane region" description="Helical" evidence="7">
    <location>
        <begin position="387"/>
        <end position="410"/>
    </location>
</feature>
<dbReference type="Proteomes" id="UP000266385">
    <property type="component" value="Unassembled WGS sequence"/>
</dbReference>
<evidence type="ECO:0000256" key="2">
    <source>
        <dbReference type="ARBA" id="ARBA00022475"/>
    </source>
</evidence>
<evidence type="ECO:0000313" key="8">
    <source>
        <dbReference type="EMBL" id="RIJ28572.1"/>
    </source>
</evidence>
<feature type="transmembrane region" description="Helical" evidence="7">
    <location>
        <begin position="362"/>
        <end position="381"/>
    </location>
</feature>
<evidence type="ECO:0000256" key="4">
    <source>
        <dbReference type="ARBA" id="ARBA00022989"/>
    </source>
</evidence>
<feature type="transmembrane region" description="Helical" evidence="7">
    <location>
        <begin position="102"/>
        <end position="123"/>
    </location>
</feature>
<evidence type="ECO:0000256" key="5">
    <source>
        <dbReference type="ARBA" id="ARBA00023136"/>
    </source>
</evidence>
<dbReference type="Gene3D" id="1.20.1250.20">
    <property type="entry name" value="MFS general substrate transporter like domains"/>
    <property type="match status" value="1"/>
</dbReference>
<name>A0A399RFJ0_9PROT</name>
<accession>A0A399RFJ0</accession>
<evidence type="ECO:0000256" key="3">
    <source>
        <dbReference type="ARBA" id="ARBA00022692"/>
    </source>
</evidence>
<feature type="transmembrane region" description="Helical" evidence="7">
    <location>
        <begin position="297"/>
        <end position="322"/>
    </location>
</feature>
<feature type="transmembrane region" description="Helical" evidence="7">
    <location>
        <begin position="198"/>
        <end position="223"/>
    </location>
</feature>
<feature type="transmembrane region" description="Helical" evidence="7">
    <location>
        <begin position="455"/>
        <end position="472"/>
    </location>
</feature>
<keyword evidence="9" id="KW-1185">Reference proteome</keyword>
<keyword evidence="5 7" id="KW-0472">Membrane</keyword>
<evidence type="ECO:0000256" key="7">
    <source>
        <dbReference type="SAM" id="Phobius"/>
    </source>
</evidence>
<keyword evidence="2" id="KW-1003">Cell membrane</keyword>
<dbReference type="OrthoDB" id="7053134at2"/>
<feature type="transmembrane region" description="Helical" evidence="7">
    <location>
        <begin position="65"/>
        <end position="90"/>
    </location>
</feature>
<comment type="subcellular location">
    <subcellularLocation>
        <location evidence="1">Cell membrane</location>
        <topology evidence="1">Multi-pass membrane protein</topology>
    </subcellularLocation>
</comment>
<feature type="region of interest" description="Disordered" evidence="6">
    <location>
        <begin position="1"/>
        <end position="20"/>
    </location>
</feature>
<feature type="transmembrane region" description="Helical" evidence="7">
    <location>
        <begin position="422"/>
        <end position="443"/>
    </location>
</feature>
<dbReference type="GO" id="GO:0022857">
    <property type="term" value="F:transmembrane transporter activity"/>
    <property type="evidence" value="ECO:0007669"/>
    <property type="project" value="InterPro"/>
</dbReference>
<dbReference type="PANTHER" id="PTHR23513:SF11">
    <property type="entry name" value="STAPHYLOFERRIN A TRANSPORTER"/>
    <property type="match status" value="1"/>
</dbReference>
<dbReference type="GO" id="GO:0005886">
    <property type="term" value="C:plasma membrane"/>
    <property type="evidence" value="ECO:0007669"/>
    <property type="project" value="UniProtKB-SubCell"/>
</dbReference>